<evidence type="ECO:0000256" key="1">
    <source>
        <dbReference type="SAM" id="SignalP"/>
    </source>
</evidence>
<name>A0ABW5AHG2_9BRAD</name>
<protein>
    <submittedName>
        <fullName evidence="2">Invasion associated locus B family protein</fullName>
    </submittedName>
</protein>
<accession>A0ABW5AHG2</accession>
<dbReference type="InterPro" id="IPR038696">
    <property type="entry name" value="IalB_sf"/>
</dbReference>
<dbReference type="RefSeq" id="WP_378476709.1">
    <property type="nucleotide sequence ID" value="NZ_JBHUIW010000003.1"/>
</dbReference>
<dbReference type="InterPro" id="IPR010642">
    <property type="entry name" value="Invasion_prot_B"/>
</dbReference>
<gene>
    <name evidence="2" type="ORF">ACFSOX_05155</name>
</gene>
<organism evidence="2 3">
    <name type="scientific">Rhodoplanes azumiensis</name>
    <dbReference type="NCBI Taxonomy" id="1897628"/>
    <lineage>
        <taxon>Bacteria</taxon>
        <taxon>Pseudomonadati</taxon>
        <taxon>Pseudomonadota</taxon>
        <taxon>Alphaproteobacteria</taxon>
        <taxon>Hyphomicrobiales</taxon>
        <taxon>Nitrobacteraceae</taxon>
        <taxon>Rhodoplanes</taxon>
    </lineage>
</organism>
<dbReference type="Gene3D" id="2.60.40.1880">
    <property type="entry name" value="Invasion associated locus B (IalB) protein"/>
    <property type="match status" value="1"/>
</dbReference>
<evidence type="ECO:0000313" key="2">
    <source>
        <dbReference type="EMBL" id="MFD2181532.1"/>
    </source>
</evidence>
<feature type="chain" id="PRO_5046519376" evidence="1">
    <location>
        <begin position="20"/>
        <end position="177"/>
    </location>
</feature>
<proteinExistence type="predicted"/>
<sequence>MKLALAFALAVASVSAAHGQTAPAPQAAQAAQSPQRTTATYDDWTVRCAVVEGRKSCEMAQAMQIKGQAQPVTQIAIGRIAKTDPIKMVFQVPIDVWLPSGVKLVADDKDPGIAAGYRRCLPAACLAEAEVKDDVIRKLRGLADNGKLQFKDAAQQDIAIPVSFKGFGQAWDAMTKP</sequence>
<evidence type="ECO:0000313" key="3">
    <source>
        <dbReference type="Proteomes" id="UP001597314"/>
    </source>
</evidence>
<keyword evidence="1" id="KW-0732">Signal</keyword>
<reference evidence="3" key="1">
    <citation type="journal article" date="2019" name="Int. J. Syst. Evol. Microbiol.">
        <title>The Global Catalogue of Microorganisms (GCM) 10K type strain sequencing project: providing services to taxonomists for standard genome sequencing and annotation.</title>
        <authorList>
            <consortium name="The Broad Institute Genomics Platform"/>
            <consortium name="The Broad Institute Genome Sequencing Center for Infectious Disease"/>
            <person name="Wu L."/>
            <person name="Ma J."/>
        </authorList>
    </citation>
    <scope>NUCLEOTIDE SEQUENCE [LARGE SCALE GENOMIC DNA]</scope>
    <source>
        <strain evidence="3">CGMCC 1.6774</strain>
    </source>
</reference>
<comment type="caution">
    <text evidence="2">The sequence shown here is derived from an EMBL/GenBank/DDBJ whole genome shotgun (WGS) entry which is preliminary data.</text>
</comment>
<dbReference type="Pfam" id="PF06776">
    <property type="entry name" value="IalB"/>
    <property type="match status" value="1"/>
</dbReference>
<keyword evidence="3" id="KW-1185">Reference proteome</keyword>
<feature type="signal peptide" evidence="1">
    <location>
        <begin position="1"/>
        <end position="19"/>
    </location>
</feature>
<dbReference type="EMBL" id="JBHUIW010000003">
    <property type="protein sequence ID" value="MFD2181532.1"/>
    <property type="molecule type" value="Genomic_DNA"/>
</dbReference>
<dbReference type="Proteomes" id="UP001597314">
    <property type="component" value="Unassembled WGS sequence"/>
</dbReference>